<evidence type="ECO:0000256" key="4">
    <source>
        <dbReference type="ARBA" id="ARBA00023134"/>
    </source>
</evidence>
<keyword evidence="5" id="KW-0472">Membrane</keyword>
<dbReference type="InterPro" id="IPR001806">
    <property type="entry name" value="Small_GTPase"/>
</dbReference>
<dbReference type="SUPFAM" id="SSF52540">
    <property type="entry name" value="P-loop containing nucleoside triphosphate hydrolases"/>
    <property type="match status" value="1"/>
</dbReference>
<keyword evidence="2" id="KW-1003">Cell membrane</keyword>
<evidence type="ECO:0000256" key="1">
    <source>
        <dbReference type="ARBA" id="ARBA00004193"/>
    </source>
</evidence>
<keyword evidence="6" id="KW-0449">Lipoprotein</keyword>
<dbReference type="WBParaSite" id="MCU_013840-RA">
    <property type="protein sequence ID" value="MCU_013840-RA"/>
    <property type="gene ID" value="MCU_013840"/>
</dbReference>
<keyword evidence="3" id="KW-0488">Methylation</keyword>
<evidence type="ECO:0000256" key="5">
    <source>
        <dbReference type="ARBA" id="ARBA00023136"/>
    </source>
</evidence>
<dbReference type="GO" id="GO:0003924">
    <property type="term" value="F:GTPase activity"/>
    <property type="evidence" value="ECO:0007669"/>
    <property type="project" value="InterPro"/>
</dbReference>
<dbReference type="AlphaFoldDB" id="A0A5K3G169"/>
<evidence type="ECO:0000256" key="6">
    <source>
        <dbReference type="ARBA" id="ARBA00023288"/>
    </source>
</evidence>
<comment type="subcellular location">
    <subcellularLocation>
        <location evidence="1">Cell membrane</location>
        <topology evidence="1">Lipid-anchor</topology>
    </subcellularLocation>
</comment>
<name>A0A5K3G169_MESCO</name>
<dbReference type="InterPro" id="IPR052236">
    <property type="entry name" value="Small_GTPase_RasD"/>
</dbReference>
<evidence type="ECO:0000256" key="2">
    <source>
        <dbReference type="ARBA" id="ARBA00022475"/>
    </source>
</evidence>
<organism evidence="7">
    <name type="scientific">Mesocestoides corti</name>
    <name type="common">Flatworm</name>
    <dbReference type="NCBI Taxonomy" id="53468"/>
    <lineage>
        <taxon>Eukaryota</taxon>
        <taxon>Metazoa</taxon>
        <taxon>Spiralia</taxon>
        <taxon>Lophotrochozoa</taxon>
        <taxon>Platyhelminthes</taxon>
        <taxon>Cestoda</taxon>
        <taxon>Eucestoda</taxon>
        <taxon>Cyclophyllidea</taxon>
        <taxon>Mesocestoididae</taxon>
        <taxon>Mesocestoides</taxon>
    </lineage>
</organism>
<sequence>MSSPIRTASESLTIPDFNVVLFGTARVGKSALVRRFLKNTFSEIYRPTVEETYSTVLQTISKYCQMPTNNIGLGCNSH</sequence>
<accession>A0A5K3G169</accession>
<keyword evidence="4" id="KW-0342">GTP-binding</keyword>
<dbReference type="PRINTS" id="PR00449">
    <property type="entry name" value="RASTRNSFRMNG"/>
</dbReference>
<dbReference type="GO" id="GO:0005886">
    <property type="term" value="C:plasma membrane"/>
    <property type="evidence" value="ECO:0007669"/>
    <property type="project" value="UniProtKB-SubCell"/>
</dbReference>
<dbReference type="InterPro" id="IPR027417">
    <property type="entry name" value="P-loop_NTPase"/>
</dbReference>
<protein>
    <submittedName>
        <fullName evidence="7">Small monomeric GTPase</fullName>
    </submittedName>
</protein>
<reference evidence="7" key="1">
    <citation type="submission" date="2019-11" db="UniProtKB">
        <authorList>
            <consortium name="WormBaseParasite"/>
        </authorList>
    </citation>
    <scope>IDENTIFICATION</scope>
</reference>
<evidence type="ECO:0000256" key="3">
    <source>
        <dbReference type="ARBA" id="ARBA00022481"/>
    </source>
</evidence>
<dbReference type="PANTHER" id="PTHR46149">
    <property type="entry name" value="MIP08469P"/>
    <property type="match status" value="1"/>
</dbReference>
<dbReference type="Gene3D" id="3.40.50.300">
    <property type="entry name" value="P-loop containing nucleotide triphosphate hydrolases"/>
    <property type="match status" value="1"/>
</dbReference>
<proteinExistence type="predicted"/>
<dbReference type="Pfam" id="PF00071">
    <property type="entry name" value="Ras"/>
    <property type="match status" value="1"/>
</dbReference>
<keyword evidence="4" id="KW-0547">Nucleotide-binding</keyword>
<evidence type="ECO:0000313" key="7">
    <source>
        <dbReference type="WBParaSite" id="MCU_013840-RA"/>
    </source>
</evidence>
<dbReference type="GO" id="GO:0005525">
    <property type="term" value="F:GTP binding"/>
    <property type="evidence" value="ECO:0007669"/>
    <property type="project" value="UniProtKB-KW"/>
</dbReference>